<name>A0A3B0BRF7_9BACL</name>
<proteinExistence type="predicted"/>
<keyword evidence="1" id="KW-0175">Coiled coil</keyword>
<reference evidence="2 3" key="1">
    <citation type="journal article" date="2007" name="Int. J. Syst. Evol. Microbiol.">
        <title>Paenibacillus ginsengarvi sp. nov., isolated from soil from ginseng cultivation.</title>
        <authorList>
            <person name="Yoon M.H."/>
            <person name="Ten L.N."/>
            <person name="Im W.T."/>
        </authorList>
    </citation>
    <scope>NUCLEOTIDE SEQUENCE [LARGE SCALE GENOMIC DNA]</scope>
    <source>
        <strain evidence="2 3">KCTC 13059</strain>
    </source>
</reference>
<sequence length="114" mass="12771">MTTLTKAQLVERLIALPTEIGAAEDNVLQAHARLVTAKELLQWKEDSLLLDKIGFIDGKNAETRAAQVRSFTKNERDEFADAEMNLKNAASRLERLHVQLKAYRAVADLLRVAV</sequence>
<protein>
    <submittedName>
        <fullName evidence="2">Uncharacterized protein</fullName>
    </submittedName>
</protein>
<evidence type="ECO:0000256" key="1">
    <source>
        <dbReference type="SAM" id="Coils"/>
    </source>
</evidence>
<evidence type="ECO:0000313" key="2">
    <source>
        <dbReference type="EMBL" id="RKN75041.1"/>
    </source>
</evidence>
<evidence type="ECO:0000313" key="3">
    <source>
        <dbReference type="Proteomes" id="UP000282311"/>
    </source>
</evidence>
<dbReference type="Proteomes" id="UP000282311">
    <property type="component" value="Unassembled WGS sequence"/>
</dbReference>
<dbReference type="AlphaFoldDB" id="A0A3B0BRF7"/>
<gene>
    <name evidence="2" type="ORF">D7M11_26270</name>
</gene>
<comment type="caution">
    <text evidence="2">The sequence shown here is derived from an EMBL/GenBank/DDBJ whole genome shotgun (WGS) entry which is preliminary data.</text>
</comment>
<dbReference type="EMBL" id="RBAH01000023">
    <property type="protein sequence ID" value="RKN75041.1"/>
    <property type="molecule type" value="Genomic_DNA"/>
</dbReference>
<dbReference type="OrthoDB" id="2625231at2"/>
<feature type="coiled-coil region" evidence="1">
    <location>
        <begin position="79"/>
        <end position="106"/>
    </location>
</feature>
<keyword evidence="3" id="KW-1185">Reference proteome</keyword>
<accession>A0A3B0BRF7</accession>
<dbReference type="RefSeq" id="WP_120750237.1">
    <property type="nucleotide sequence ID" value="NZ_RBAH01000023.1"/>
</dbReference>
<organism evidence="2 3">
    <name type="scientific">Paenibacillus ginsengarvi</name>
    <dbReference type="NCBI Taxonomy" id="400777"/>
    <lineage>
        <taxon>Bacteria</taxon>
        <taxon>Bacillati</taxon>
        <taxon>Bacillota</taxon>
        <taxon>Bacilli</taxon>
        <taxon>Bacillales</taxon>
        <taxon>Paenibacillaceae</taxon>
        <taxon>Paenibacillus</taxon>
    </lineage>
</organism>